<feature type="transmembrane region" description="Helical" evidence="1">
    <location>
        <begin position="33"/>
        <end position="52"/>
    </location>
</feature>
<organism evidence="2 3">
    <name type="scientific">Amygdalobacter nucleatus</name>
    <dbReference type="NCBI Taxonomy" id="3029274"/>
    <lineage>
        <taxon>Bacteria</taxon>
        <taxon>Bacillati</taxon>
        <taxon>Bacillota</taxon>
        <taxon>Clostridia</taxon>
        <taxon>Eubacteriales</taxon>
        <taxon>Oscillospiraceae</taxon>
        <taxon>Amygdalobacter</taxon>
    </lineage>
</organism>
<sequence length="133" mass="15021">MALGIVLITKGDLGTSPISSVPLVTSTASNLSFGQTTFILNVAFILCQWFLLQKDFLPVQWLQLAINLLFSSMIDIATQLLSFLKVDNLFMQLLVFLLGCASCSHFYILHLLLFFRITLPQFVPKLRYLELHP</sequence>
<dbReference type="EMBL" id="LSCV01000031">
    <property type="protein sequence ID" value="KXB40103.1"/>
    <property type="molecule type" value="Genomic_DNA"/>
</dbReference>
<evidence type="ECO:0000313" key="3">
    <source>
        <dbReference type="Proteomes" id="UP000070080"/>
    </source>
</evidence>
<dbReference type="AlphaFoldDB" id="A0A133YA75"/>
<keyword evidence="1" id="KW-1133">Transmembrane helix</keyword>
<dbReference type="Pfam" id="PF19700">
    <property type="entry name" value="DUF6198"/>
    <property type="match status" value="1"/>
</dbReference>
<gene>
    <name evidence="2" type="ORF">HMPREF1872_00913</name>
</gene>
<dbReference type="Proteomes" id="UP000070080">
    <property type="component" value="Unassembled WGS sequence"/>
</dbReference>
<protein>
    <submittedName>
        <fullName evidence="2">Uncharacterized protein</fullName>
    </submittedName>
</protein>
<dbReference type="OrthoDB" id="87655at2"/>
<comment type="caution">
    <text evidence="2">The sequence shown here is derived from an EMBL/GenBank/DDBJ whole genome shotgun (WGS) entry which is preliminary data.</text>
</comment>
<feature type="transmembrane region" description="Helical" evidence="1">
    <location>
        <begin position="64"/>
        <end position="84"/>
    </location>
</feature>
<evidence type="ECO:0000256" key="1">
    <source>
        <dbReference type="SAM" id="Phobius"/>
    </source>
</evidence>
<feature type="transmembrane region" description="Helical" evidence="1">
    <location>
        <begin position="90"/>
        <end position="115"/>
    </location>
</feature>
<evidence type="ECO:0000313" key="2">
    <source>
        <dbReference type="EMBL" id="KXB40103.1"/>
    </source>
</evidence>
<dbReference type="PANTHER" id="PTHR40078:SF1">
    <property type="entry name" value="INTEGRAL MEMBRANE PROTEIN"/>
    <property type="match status" value="1"/>
</dbReference>
<keyword evidence="1" id="KW-0812">Transmembrane</keyword>
<reference evidence="3" key="1">
    <citation type="submission" date="2016-01" db="EMBL/GenBank/DDBJ databases">
        <authorList>
            <person name="Mitreva M."/>
            <person name="Pepin K.H."/>
            <person name="Mihindukulasuriya K.A."/>
            <person name="Fulton R."/>
            <person name="Fronick C."/>
            <person name="O'Laughlin M."/>
            <person name="Miner T."/>
            <person name="Herter B."/>
            <person name="Rosa B.A."/>
            <person name="Cordes M."/>
            <person name="Tomlinson C."/>
            <person name="Wollam A."/>
            <person name="Palsikar V.B."/>
            <person name="Mardis E.R."/>
            <person name="Wilson R.K."/>
        </authorList>
    </citation>
    <scope>NUCLEOTIDE SEQUENCE [LARGE SCALE GENOMIC DNA]</scope>
    <source>
        <strain evidence="3">KA00274</strain>
    </source>
</reference>
<proteinExistence type="predicted"/>
<keyword evidence="3" id="KW-1185">Reference proteome</keyword>
<dbReference type="PANTHER" id="PTHR40078">
    <property type="entry name" value="INTEGRAL MEMBRANE PROTEIN-RELATED"/>
    <property type="match status" value="1"/>
</dbReference>
<name>A0A133YA75_9FIRM</name>
<dbReference type="InterPro" id="IPR038750">
    <property type="entry name" value="YczE/YyaS-like"/>
</dbReference>
<accession>A0A133YA75</accession>
<keyword evidence="1" id="KW-0472">Membrane</keyword>
<dbReference type="RefSeq" id="WP_156422974.1">
    <property type="nucleotide sequence ID" value="NZ_CP118869.1"/>
</dbReference>